<dbReference type="PROSITE" id="PS51012">
    <property type="entry name" value="ABC_TM2"/>
    <property type="match status" value="1"/>
</dbReference>
<dbReference type="RefSeq" id="WP_100703523.1">
    <property type="nucleotide sequence ID" value="NZ_MLFP01000001.1"/>
</dbReference>
<feature type="transmembrane region" description="Helical" evidence="9">
    <location>
        <begin position="177"/>
        <end position="195"/>
    </location>
</feature>
<dbReference type="AlphaFoldDB" id="A0A2M9W857"/>
<dbReference type="InterPro" id="IPR000412">
    <property type="entry name" value="ABC_2_transport"/>
</dbReference>
<evidence type="ECO:0000259" key="10">
    <source>
        <dbReference type="PROSITE" id="PS51012"/>
    </source>
</evidence>
<keyword evidence="7 9" id="KW-1133">Transmembrane helix</keyword>
<dbReference type="GO" id="GO:0140359">
    <property type="term" value="F:ABC-type transporter activity"/>
    <property type="evidence" value="ECO:0007669"/>
    <property type="project" value="InterPro"/>
</dbReference>
<evidence type="ECO:0000313" key="12">
    <source>
        <dbReference type="Proteomes" id="UP000232062"/>
    </source>
</evidence>
<dbReference type="OrthoDB" id="9814458at2"/>
<feature type="transmembrane region" description="Helical" evidence="9">
    <location>
        <begin position="110"/>
        <end position="132"/>
    </location>
</feature>
<dbReference type="PIRSF" id="PIRSF006648">
    <property type="entry name" value="DrrB"/>
    <property type="match status" value="1"/>
</dbReference>
<dbReference type="PRINTS" id="PR00164">
    <property type="entry name" value="ABC2TRNSPORT"/>
</dbReference>
<reference evidence="11 12" key="1">
    <citation type="submission" date="2017-11" db="EMBL/GenBank/DDBJ databases">
        <title>The genome sequence of Pantoea rodasii DSM 26611.</title>
        <authorList>
            <person name="Gao J."/>
            <person name="Mao X."/>
            <person name="Sun J."/>
        </authorList>
    </citation>
    <scope>NUCLEOTIDE SEQUENCE [LARGE SCALE GENOMIC DNA]</scope>
    <source>
        <strain evidence="11 12">DSM 26611</strain>
    </source>
</reference>
<dbReference type="Proteomes" id="UP000232062">
    <property type="component" value="Unassembled WGS sequence"/>
</dbReference>
<organism evidence="11 12">
    <name type="scientific">Pantoea rodasii</name>
    <dbReference type="NCBI Taxonomy" id="1076549"/>
    <lineage>
        <taxon>Bacteria</taxon>
        <taxon>Pseudomonadati</taxon>
        <taxon>Pseudomonadota</taxon>
        <taxon>Gammaproteobacteria</taxon>
        <taxon>Enterobacterales</taxon>
        <taxon>Erwiniaceae</taxon>
        <taxon>Pantoea</taxon>
    </lineage>
</organism>
<protein>
    <recommendedName>
        <fullName evidence="9">Transport permease protein</fullName>
    </recommendedName>
</protein>
<comment type="caution">
    <text evidence="11">The sequence shown here is derived from an EMBL/GenBank/DDBJ whole genome shotgun (WGS) entry which is preliminary data.</text>
</comment>
<evidence type="ECO:0000256" key="7">
    <source>
        <dbReference type="ARBA" id="ARBA00022989"/>
    </source>
</evidence>
<name>A0A2M9W857_9GAMM</name>
<dbReference type="InterPro" id="IPR013525">
    <property type="entry name" value="ABC2_TM"/>
</dbReference>
<keyword evidence="5" id="KW-0997">Cell inner membrane</keyword>
<evidence type="ECO:0000256" key="6">
    <source>
        <dbReference type="ARBA" id="ARBA00022692"/>
    </source>
</evidence>
<evidence type="ECO:0000256" key="8">
    <source>
        <dbReference type="ARBA" id="ARBA00023136"/>
    </source>
</evidence>
<evidence type="ECO:0000256" key="5">
    <source>
        <dbReference type="ARBA" id="ARBA00022519"/>
    </source>
</evidence>
<keyword evidence="6 9" id="KW-0812">Transmembrane</keyword>
<feature type="domain" description="ABC transmembrane type-2" evidence="10">
    <location>
        <begin position="30"/>
        <end position="251"/>
    </location>
</feature>
<keyword evidence="8 9" id="KW-0472">Membrane</keyword>
<feature type="transmembrane region" description="Helical" evidence="9">
    <location>
        <begin position="32"/>
        <end position="55"/>
    </location>
</feature>
<evidence type="ECO:0000256" key="9">
    <source>
        <dbReference type="RuleBase" id="RU361157"/>
    </source>
</evidence>
<comment type="subcellular location">
    <subcellularLocation>
        <location evidence="1 9">Cell inner membrane</location>
        <topology evidence="1 9">Multi-pass membrane protein</topology>
    </subcellularLocation>
</comment>
<evidence type="ECO:0000313" key="11">
    <source>
        <dbReference type="EMBL" id="PJZ03723.1"/>
    </source>
</evidence>
<accession>A0A2M9W857</accession>
<keyword evidence="3 9" id="KW-0813">Transport</keyword>
<evidence type="ECO:0000256" key="3">
    <source>
        <dbReference type="ARBA" id="ARBA00022448"/>
    </source>
</evidence>
<keyword evidence="4 9" id="KW-1003">Cell membrane</keyword>
<dbReference type="EMBL" id="PIQI01000027">
    <property type="protein sequence ID" value="PJZ03723.1"/>
    <property type="molecule type" value="Genomic_DNA"/>
</dbReference>
<proteinExistence type="inferred from homology"/>
<keyword evidence="12" id="KW-1185">Reference proteome</keyword>
<sequence length="258" mass="29268">MARSGFEVQQAAVKALFLREIRTRFGKFRLGYFWAILEPSAHLLVLLGIFGFIMHRTMPDISFPVFLLNGIIPYFIFSNITNRSVGAIEANQGLFNYRPVKPIDTIIARALLETVIYAAVYILLMVVVWMAGEYFEVTNLLQLVATWGLLILFSCGIGLIFMVVGRTFAETQKFLPILLKPLYFISCIMYPLHSIPKDYWPYILWNPIVHAVELSREAVMPGYVSDGVSLSYLALCSLVTVFTGIALYRNREEAMLTS</sequence>
<dbReference type="GO" id="GO:0015920">
    <property type="term" value="P:lipopolysaccharide transport"/>
    <property type="evidence" value="ECO:0007669"/>
    <property type="project" value="TreeGrafter"/>
</dbReference>
<dbReference type="Pfam" id="PF01061">
    <property type="entry name" value="ABC2_membrane"/>
    <property type="match status" value="1"/>
</dbReference>
<dbReference type="PANTHER" id="PTHR30413">
    <property type="entry name" value="INNER MEMBRANE TRANSPORT PERMEASE"/>
    <property type="match status" value="1"/>
</dbReference>
<dbReference type="InterPro" id="IPR047817">
    <property type="entry name" value="ABC2_TM_bact-type"/>
</dbReference>
<feature type="transmembrane region" description="Helical" evidence="9">
    <location>
        <begin position="61"/>
        <end position="77"/>
    </location>
</feature>
<gene>
    <name evidence="11" type="ORF">PRCB_20980</name>
</gene>
<dbReference type="PANTHER" id="PTHR30413:SF8">
    <property type="entry name" value="TRANSPORT PERMEASE PROTEIN"/>
    <property type="match status" value="1"/>
</dbReference>
<evidence type="ECO:0000256" key="1">
    <source>
        <dbReference type="ARBA" id="ARBA00004429"/>
    </source>
</evidence>
<dbReference type="GO" id="GO:0043190">
    <property type="term" value="C:ATP-binding cassette (ABC) transporter complex"/>
    <property type="evidence" value="ECO:0007669"/>
    <property type="project" value="InterPro"/>
</dbReference>
<feature type="transmembrane region" description="Helical" evidence="9">
    <location>
        <begin position="230"/>
        <end position="248"/>
    </location>
</feature>
<comment type="similarity">
    <text evidence="2 9">Belongs to the ABC-2 integral membrane protein family.</text>
</comment>
<feature type="transmembrane region" description="Helical" evidence="9">
    <location>
        <begin position="144"/>
        <end position="165"/>
    </location>
</feature>
<evidence type="ECO:0000256" key="4">
    <source>
        <dbReference type="ARBA" id="ARBA00022475"/>
    </source>
</evidence>
<dbReference type="STRING" id="1076549.HA45_01610"/>
<evidence type="ECO:0000256" key="2">
    <source>
        <dbReference type="ARBA" id="ARBA00007783"/>
    </source>
</evidence>